<gene>
    <name evidence="1" type="ORF">UB32_01995</name>
</gene>
<sequence>MAREVQFDDENVILKLSGVNAISALKLNLKMPFETIKSVYVDSFDAPRWMLRMPGTSISALNIFEGSFKYANKWYFLSYEKKVPLVIIELDGHERYDYVIFEIDKPTNIAFEIRKHLLASD</sequence>
<comment type="caution">
    <text evidence="1">The sequence shown here is derived from an EMBL/GenBank/DDBJ whole genome shotgun (WGS) entry which is preliminary data.</text>
</comment>
<accession>A0A0D6ZCN3</accession>
<dbReference type="OrthoDB" id="2375516at2"/>
<keyword evidence="2" id="KW-1185">Reference proteome</keyword>
<evidence type="ECO:0000313" key="1">
    <source>
        <dbReference type="EMBL" id="KIY23584.1"/>
    </source>
</evidence>
<dbReference type="EMBL" id="JXIQ01000015">
    <property type="protein sequence ID" value="KIY23584.1"/>
    <property type="molecule type" value="Genomic_DNA"/>
</dbReference>
<reference evidence="1 2" key="1">
    <citation type="submission" date="2015-01" db="EMBL/GenBank/DDBJ databases">
        <title>Draft genome sequences of the supercritical CO2 tolerant bacteria Bacillus subterraneus MITOT1 and Bacillus cereus MIT0214.</title>
        <authorList>
            <person name="Peet K.C."/>
            <person name="Thompson J.R."/>
        </authorList>
    </citation>
    <scope>NUCLEOTIDE SEQUENCE [LARGE SCALE GENOMIC DNA]</scope>
    <source>
        <strain evidence="1 2">MITOT1</strain>
    </source>
</reference>
<evidence type="ECO:0008006" key="3">
    <source>
        <dbReference type="Google" id="ProtNLM"/>
    </source>
</evidence>
<proteinExistence type="predicted"/>
<protein>
    <recommendedName>
        <fullName evidence="3">Bacterial Pleckstrin homology domain-containing protein</fullName>
    </recommendedName>
</protein>
<name>A0A0D6ZCN3_9BACI</name>
<dbReference type="RefSeq" id="WP_044390779.1">
    <property type="nucleotide sequence ID" value="NZ_JXIQ01000015.1"/>
</dbReference>
<dbReference type="PATRIC" id="fig|285983.3.peg.1839"/>
<dbReference type="Proteomes" id="UP000032512">
    <property type="component" value="Unassembled WGS sequence"/>
</dbReference>
<evidence type="ECO:0000313" key="2">
    <source>
        <dbReference type="Proteomes" id="UP000032512"/>
    </source>
</evidence>
<dbReference type="AlphaFoldDB" id="A0A0D6ZCN3"/>
<organism evidence="1 2">
    <name type="scientific">Mesobacillus subterraneus</name>
    <dbReference type="NCBI Taxonomy" id="285983"/>
    <lineage>
        <taxon>Bacteria</taxon>
        <taxon>Bacillati</taxon>
        <taxon>Bacillota</taxon>
        <taxon>Bacilli</taxon>
        <taxon>Bacillales</taxon>
        <taxon>Bacillaceae</taxon>
        <taxon>Mesobacillus</taxon>
    </lineage>
</organism>